<evidence type="ECO:0000313" key="2">
    <source>
        <dbReference type="Proteomes" id="UP000464954"/>
    </source>
</evidence>
<protein>
    <recommendedName>
        <fullName evidence="3">WYL domain-containing protein</fullName>
    </recommendedName>
</protein>
<proteinExistence type="predicted"/>
<reference evidence="1 2" key="1">
    <citation type="submission" date="2020-01" db="EMBL/GenBank/DDBJ databases">
        <title>Ponticoccus aerotolerans gen. nov., sp. nov., an anaerobic bacterium and proposal of Ponticoccusceae fam. nov., Ponticoccusles ord. nov. and Ponticoccuse classis nov. in the phylum Kiritimatiellaeota.</title>
        <authorList>
            <person name="Zhou L.Y."/>
            <person name="Du Z.J."/>
        </authorList>
    </citation>
    <scope>NUCLEOTIDE SEQUENCE [LARGE SCALE GENOMIC DNA]</scope>
    <source>
        <strain evidence="1 2">S-5007</strain>
    </source>
</reference>
<sequence>MIEQMLRQAVLGKNLIEFDYQGGTKVVEPHMVAHNMQGHILLSAWFVRGDRKFNEEGWQEYMLAGISKLKILPETFPKARFGYNPMDDRKYANIQFCL</sequence>
<keyword evidence="2" id="KW-1185">Reference proteome</keyword>
<accession>A0A6P1MAD2</accession>
<dbReference type="KEGG" id="taer:GT409_11530"/>
<evidence type="ECO:0000313" key="1">
    <source>
        <dbReference type="EMBL" id="QHI70053.1"/>
    </source>
</evidence>
<gene>
    <name evidence="1" type="ORF">GT409_11530</name>
</gene>
<dbReference type="RefSeq" id="WP_160629232.1">
    <property type="nucleotide sequence ID" value="NZ_CP047593.1"/>
</dbReference>
<dbReference type="EMBL" id="CP047593">
    <property type="protein sequence ID" value="QHI70053.1"/>
    <property type="molecule type" value="Genomic_DNA"/>
</dbReference>
<evidence type="ECO:0008006" key="3">
    <source>
        <dbReference type="Google" id="ProtNLM"/>
    </source>
</evidence>
<name>A0A6P1MAD2_9BACT</name>
<dbReference type="Proteomes" id="UP000464954">
    <property type="component" value="Chromosome"/>
</dbReference>
<organism evidence="1 2">
    <name type="scientific">Tichowtungia aerotolerans</name>
    <dbReference type="NCBI Taxonomy" id="2697043"/>
    <lineage>
        <taxon>Bacteria</taxon>
        <taxon>Pseudomonadati</taxon>
        <taxon>Kiritimatiellota</taxon>
        <taxon>Tichowtungiia</taxon>
        <taxon>Tichowtungiales</taxon>
        <taxon>Tichowtungiaceae</taxon>
        <taxon>Tichowtungia</taxon>
    </lineage>
</organism>
<dbReference type="AlphaFoldDB" id="A0A6P1MAD2"/>